<sequence>MDPESNKRSREEFEGQPGYSNDSHFPPQQPSFEYEFKRQRIDPAQELINNVCKDIRRLGENSNVATQVDDVNYISNPIVAEFEKIEGLRNAILSTMYALVIEQPHKISALSNLVFICNAKNFVIAKYAVEYMHTRIQLLLDSIGGEAQQDSSRENAGVFNNIKSVLKFLGAISPIVEDYSVVNVLKQFLQFAIDLQSGSDKRNGIAQEIYYNVLIATPYLLSNDKSEELHGYLNDIIELADMFPLIEPDSNTLVQPFDNKMDNFEIPYHPKKMVNLVLPALKQLQADDWQLNLFLDFEPFLEPILKTALENNTISKDIVKHNLPQLSLPSLEKMSNYKPRNEDSIDRIWQQNSRVLLQVYNQTTEFETVPVIESYIGLFFKDLSFDILTNLSFNKTEASIQLSILDLFFNKELFSPMGTSIDELTEINAKNRTGENNPPLSTWKIEDIAVESILTMIFQLPHTLHREIYYYTVLISCCKESPDSMAPVFGRAIRYFYNNLQTLDFELKIRFLDWMTTQISNFEFSWKWDEWIQDSQEFAKLKYHPKKNFIKNLIAKEIRLSNKKRIKESFVDVVDDDVVPFEEFYQYLDIAVVSNTRDYIISYDSALYGDSEEIRQKIACIYDAKQATLATKSNATPQDEIFYNFTNPELPLSGVASQVYEFIVSHYKTNKEMNELYNSVLDQVSNSQSAAASSAASAAASVSASASDPVVLSVTIPNPIKFVINLFFQTYAYIGSRSIYSEVSILSRDVDKLKFLGGQPIEPKKAGNLDDEFEKLYLTEEDVTNRQNWIIDAIFRIWVHQPQVVFLILEYLIEFEVIDPKYLIDKAFKTNLIIDNVSCIESVNRILETSNPTTLKRLISEIFKTVVKKLNELELGTDDIVQIDDLHDSNAAEVDKQWLFYEYLGLLKSYFRKYIKNKNRSDDSSDDVLQDIKDIFNDLENIPARIEILGWFKEIL</sequence>
<feature type="domain" description="MIF4G" evidence="7">
    <location>
        <begin position="48"/>
        <end position="288"/>
    </location>
</feature>
<evidence type="ECO:0000256" key="2">
    <source>
        <dbReference type="ARBA" id="ARBA00007413"/>
    </source>
</evidence>
<dbReference type="GO" id="GO:0005846">
    <property type="term" value="C:nuclear cap binding complex"/>
    <property type="evidence" value="ECO:0007669"/>
    <property type="project" value="InterPro"/>
</dbReference>
<dbReference type="Proteomes" id="UP001204833">
    <property type="component" value="Unassembled WGS sequence"/>
</dbReference>
<dbReference type="GO" id="GO:0006406">
    <property type="term" value="P:mRNA export from nucleus"/>
    <property type="evidence" value="ECO:0007669"/>
    <property type="project" value="InterPro"/>
</dbReference>
<dbReference type="InterPro" id="IPR016024">
    <property type="entry name" value="ARM-type_fold"/>
</dbReference>
<keyword evidence="5" id="KW-0539">Nucleus</keyword>
<organism evidence="8 9">
    <name type="scientific">Candida theae</name>
    <dbReference type="NCBI Taxonomy" id="1198502"/>
    <lineage>
        <taxon>Eukaryota</taxon>
        <taxon>Fungi</taxon>
        <taxon>Dikarya</taxon>
        <taxon>Ascomycota</taxon>
        <taxon>Saccharomycotina</taxon>
        <taxon>Pichiomycetes</taxon>
        <taxon>Debaryomycetaceae</taxon>
        <taxon>Candida/Lodderomyces clade</taxon>
        <taxon>Candida</taxon>
    </lineage>
</organism>
<evidence type="ECO:0000256" key="6">
    <source>
        <dbReference type="SAM" id="MobiDB-lite"/>
    </source>
</evidence>
<keyword evidence="9" id="KW-1185">Reference proteome</keyword>
<evidence type="ECO:0000256" key="1">
    <source>
        <dbReference type="ARBA" id="ARBA00004123"/>
    </source>
</evidence>
<comment type="caution">
    <text evidence="8">The sequence shown here is derived from an EMBL/GenBank/DDBJ whole genome shotgun (WGS) entry which is preliminary data.</text>
</comment>
<gene>
    <name evidence="8" type="ORF">KGF57_002759</name>
</gene>
<name>A0AAD5BEG2_9ASCO</name>
<proteinExistence type="inferred from homology"/>
<dbReference type="Pfam" id="PF09090">
    <property type="entry name" value="MIF4G_like_2"/>
    <property type="match status" value="1"/>
</dbReference>
<dbReference type="GO" id="GO:0006397">
    <property type="term" value="P:mRNA processing"/>
    <property type="evidence" value="ECO:0007669"/>
    <property type="project" value="UniProtKB-KW"/>
</dbReference>
<dbReference type="InterPro" id="IPR015172">
    <property type="entry name" value="MIF4G-like_typ-1"/>
</dbReference>
<reference evidence="8 9" key="1">
    <citation type="journal article" date="2022" name="DNA Res.">
        <title>Genome analysis of five recently described species of the CUG-Ser clade uncovers Candida theae as a new hybrid lineage with pathogenic potential in the Candida parapsilosis species complex.</title>
        <authorList>
            <person name="Mixao V."/>
            <person name="Del Olmo V."/>
            <person name="Hegedusova E."/>
            <person name="Saus E."/>
            <person name="Pryszcz L."/>
            <person name="Cillingova A."/>
            <person name="Nosek J."/>
            <person name="Gabaldon T."/>
        </authorList>
    </citation>
    <scope>NUCLEOTIDE SEQUENCE [LARGE SCALE GENOMIC DNA]</scope>
    <source>
        <strain evidence="8 9">CBS 12239</strain>
    </source>
</reference>
<evidence type="ECO:0000313" key="8">
    <source>
        <dbReference type="EMBL" id="KAI5957951.1"/>
    </source>
</evidence>
<evidence type="ECO:0000313" key="9">
    <source>
        <dbReference type="Proteomes" id="UP001204833"/>
    </source>
</evidence>
<dbReference type="GO" id="GO:0003729">
    <property type="term" value="F:mRNA binding"/>
    <property type="evidence" value="ECO:0007669"/>
    <property type="project" value="TreeGrafter"/>
</dbReference>
<keyword evidence="4" id="KW-0508">mRNA splicing</keyword>
<dbReference type="GO" id="GO:0008380">
    <property type="term" value="P:RNA splicing"/>
    <property type="evidence" value="ECO:0007669"/>
    <property type="project" value="UniProtKB-KW"/>
</dbReference>
<feature type="compositionally biased region" description="Basic and acidic residues" evidence="6">
    <location>
        <begin position="1"/>
        <end position="13"/>
    </location>
</feature>
<dbReference type="PANTHER" id="PTHR12412">
    <property type="entry name" value="CAP BINDING PROTEIN"/>
    <property type="match status" value="1"/>
</dbReference>
<dbReference type="Pfam" id="PF09088">
    <property type="entry name" value="MIF4G_like"/>
    <property type="match status" value="1"/>
</dbReference>
<comment type="subcellular location">
    <subcellularLocation>
        <location evidence="1">Nucleus</location>
    </subcellularLocation>
</comment>
<evidence type="ECO:0000256" key="5">
    <source>
        <dbReference type="ARBA" id="ARBA00023242"/>
    </source>
</evidence>
<dbReference type="SMART" id="SM00543">
    <property type="entry name" value="MIF4G"/>
    <property type="match status" value="1"/>
</dbReference>
<dbReference type="SUPFAM" id="SSF48371">
    <property type="entry name" value="ARM repeat"/>
    <property type="match status" value="3"/>
</dbReference>
<dbReference type="EMBL" id="JAIHNG010000119">
    <property type="protein sequence ID" value="KAI5957951.1"/>
    <property type="molecule type" value="Genomic_DNA"/>
</dbReference>
<accession>A0AAD5BEG2</accession>
<dbReference type="PANTHER" id="PTHR12412:SF2">
    <property type="entry name" value="NUCLEAR CAP-BINDING PROTEIN SUBUNIT 1"/>
    <property type="match status" value="1"/>
</dbReference>
<evidence type="ECO:0000259" key="7">
    <source>
        <dbReference type="SMART" id="SM00543"/>
    </source>
</evidence>
<dbReference type="RefSeq" id="XP_051608586.1">
    <property type="nucleotide sequence ID" value="XM_051752106.1"/>
</dbReference>
<comment type="similarity">
    <text evidence="2">Belongs to the NCBP1 family.</text>
</comment>
<dbReference type="InterPro" id="IPR027159">
    <property type="entry name" value="CBP80"/>
</dbReference>
<dbReference type="GO" id="GO:0005634">
    <property type="term" value="C:nucleus"/>
    <property type="evidence" value="ECO:0007669"/>
    <property type="project" value="UniProtKB-SubCell"/>
</dbReference>
<protein>
    <submittedName>
        <fullName evidence="8">GCR3</fullName>
    </submittedName>
</protein>
<evidence type="ECO:0000256" key="3">
    <source>
        <dbReference type="ARBA" id="ARBA00022664"/>
    </source>
</evidence>
<feature type="region of interest" description="Disordered" evidence="6">
    <location>
        <begin position="1"/>
        <end position="30"/>
    </location>
</feature>
<evidence type="ECO:0000256" key="4">
    <source>
        <dbReference type="ARBA" id="ARBA00023187"/>
    </source>
</evidence>
<dbReference type="InterPro" id="IPR003890">
    <property type="entry name" value="MIF4G-like_typ-3"/>
</dbReference>
<dbReference type="AlphaFoldDB" id="A0AAD5BEG2"/>
<dbReference type="GO" id="GO:0000184">
    <property type="term" value="P:nuclear-transcribed mRNA catabolic process, nonsense-mediated decay"/>
    <property type="evidence" value="ECO:0007669"/>
    <property type="project" value="TreeGrafter"/>
</dbReference>
<dbReference type="GeneID" id="76150818"/>
<keyword evidence="3" id="KW-0507">mRNA processing</keyword>
<dbReference type="GO" id="GO:0000339">
    <property type="term" value="F:RNA cap binding"/>
    <property type="evidence" value="ECO:0007669"/>
    <property type="project" value="InterPro"/>
</dbReference>
<dbReference type="Gene3D" id="1.25.40.180">
    <property type="match status" value="3"/>
</dbReference>
<dbReference type="InterPro" id="IPR015174">
    <property type="entry name" value="MIF4G-like_typ-2"/>
</dbReference>